<protein>
    <recommendedName>
        <fullName evidence="6">Pumilio homology domain family member 3</fullName>
    </recommendedName>
</protein>
<dbReference type="CDD" id="cd07920">
    <property type="entry name" value="Pumilio"/>
    <property type="match status" value="1"/>
</dbReference>
<comment type="subcellular location">
    <subcellularLocation>
        <location evidence="1">Cytoplasm</location>
    </subcellularLocation>
</comment>
<feature type="repeat" description="Pumilio" evidence="7">
    <location>
        <begin position="36"/>
        <end position="71"/>
    </location>
</feature>
<evidence type="ECO:0000313" key="9">
    <source>
        <dbReference type="EMBL" id="KAJ7632638.1"/>
    </source>
</evidence>
<evidence type="ECO:0000256" key="6">
    <source>
        <dbReference type="ARBA" id="ARBA00081811"/>
    </source>
</evidence>
<dbReference type="SUPFAM" id="SSF48371">
    <property type="entry name" value="ARM repeat"/>
    <property type="match status" value="1"/>
</dbReference>
<dbReference type="InterPro" id="IPR033712">
    <property type="entry name" value="Pumilio_RNA-bd"/>
</dbReference>
<keyword evidence="10" id="KW-1185">Reference proteome</keyword>
<evidence type="ECO:0000256" key="7">
    <source>
        <dbReference type="PROSITE-ProRule" id="PRU00317"/>
    </source>
</evidence>
<evidence type="ECO:0000256" key="5">
    <source>
        <dbReference type="ARBA" id="ARBA00060736"/>
    </source>
</evidence>
<keyword evidence="2" id="KW-0963">Cytoplasm</keyword>
<feature type="repeat" description="Pumilio" evidence="7">
    <location>
        <begin position="109"/>
        <end position="144"/>
    </location>
</feature>
<evidence type="ECO:0000256" key="2">
    <source>
        <dbReference type="ARBA" id="ARBA00022490"/>
    </source>
</evidence>
<dbReference type="PROSITE" id="PS50302">
    <property type="entry name" value="PUM"/>
    <property type="match status" value="7"/>
</dbReference>
<keyword evidence="4" id="KW-0694">RNA-binding</keyword>
<dbReference type="GO" id="GO:0003730">
    <property type="term" value="F:mRNA 3'-UTR binding"/>
    <property type="evidence" value="ECO:0007669"/>
    <property type="project" value="TreeGrafter"/>
</dbReference>
<gene>
    <name evidence="9" type="ORF">FB45DRAFT_746218</name>
</gene>
<organism evidence="9 10">
    <name type="scientific">Roridomyces roridus</name>
    <dbReference type="NCBI Taxonomy" id="1738132"/>
    <lineage>
        <taxon>Eukaryota</taxon>
        <taxon>Fungi</taxon>
        <taxon>Dikarya</taxon>
        <taxon>Basidiomycota</taxon>
        <taxon>Agaricomycotina</taxon>
        <taxon>Agaricomycetes</taxon>
        <taxon>Agaricomycetidae</taxon>
        <taxon>Agaricales</taxon>
        <taxon>Marasmiineae</taxon>
        <taxon>Mycenaceae</taxon>
        <taxon>Roridomyces</taxon>
    </lineage>
</organism>
<name>A0AAD7BWH2_9AGAR</name>
<dbReference type="Gene3D" id="1.25.10.10">
    <property type="entry name" value="Leucine-rich Repeat Variant"/>
    <property type="match status" value="1"/>
</dbReference>
<feature type="repeat" description="Pumilio" evidence="7">
    <location>
        <begin position="72"/>
        <end position="108"/>
    </location>
</feature>
<dbReference type="GO" id="GO:0005737">
    <property type="term" value="C:cytoplasm"/>
    <property type="evidence" value="ECO:0007669"/>
    <property type="project" value="UniProtKB-SubCell"/>
</dbReference>
<dbReference type="PANTHER" id="PTHR12537">
    <property type="entry name" value="RNA BINDING PROTEIN PUMILIO-RELATED"/>
    <property type="match status" value="1"/>
</dbReference>
<dbReference type="FunFam" id="1.25.10.10:FF:000004">
    <property type="entry name" value="Pumilio homolog 1 isoform 2"/>
    <property type="match status" value="1"/>
</dbReference>
<evidence type="ECO:0000313" key="10">
    <source>
        <dbReference type="Proteomes" id="UP001221142"/>
    </source>
</evidence>
<dbReference type="GO" id="GO:0000288">
    <property type="term" value="P:nuclear-transcribed mRNA catabolic process, deadenylation-dependent decay"/>
    <property type="evidence" value="ECO:0007669"/>
    <property type="project" value="TreeGrafter"/>
</dbReference>
<feature type="repeat" description="Pumilio" evidence="7">
    <location>
        <begin position="292"/>
        <end position="331"/>
    </location>
</feature>
<reference evidence="9" key="1">
    <citation type="submission" date="2023-03" db="EMBL/GenBank/DDBJ databases">
        <title>Massive genome expansion in bonnet fungi (Mycena s.s.) driven by repeated elements and novel gene families across ecological guilds.</title>
        <authorList>
            <consortium name="Lawrence Berkeley National Laboratory"/>
            <person name="Harder C.B."/>
            <person name="Miyauchi S."/>
            <person name="Viragh M."/>
            <person name="Kuo A."/>
            <person name="Thoen E."/>
            <person name="Andreopoulos B."/>
            <person name="Lu D."/>
            <person name="Skrede I."/>
            <person name="Drula E."/>
            <person name="Henrissat B."/>
            <person name="Morin E."/>
            <person name="Kohler A."/>
            <person name="Barry K."/>
            <person name="LaButti K."/>
            <person name="Morin E."/>
            <person name="Salamov A."/>
            <person name="Lipzen A."/>
            <person name="Mereny Z."/>
            <person name="Hegedus B."/>
            <person name="Baldrian P."/>
            <person name="Stursova M."/>
            <person name="Weitz H."/>
            <person name="Taylor A."/>
            <person name="Grigoriev I.V."/>
            <person name="Nagy L.G."/>
            <person name="Martin F."/>
            <person name="Kauserud H."/>
        </authorList>
    </citation>
    <scope>NUCLEOTIDE SEQUENCE</scope>
    <source>
        <strain evidence="9">9284</strain>
    </source>
</reference>
<evidence type="ECO:0000256" key="3">
    <source>
        <dbReference type="ARBA" id="ARBA00022737"/>
    </source>
</evidence>
<dbReference type="PANTHER" id="PTHR12537:SF12">
    <property type="entry name" value="MATERNAL PROTEIN PUMILIO"/>
    <property type="match status" value="1"/>
</dbReference>
<sequence length="365" mass="41247">MRAIRRPGLQPELPFIRSPLLDEFRATKGRTWELRDIKGHIVEFSGDQYGSRFIQEKLDTATSEERQSVFEEIVPNSTLQLIQDVFGNYVIQKLFEHGAQAQKTVLVQAMAGSVLYLSSNLYGCRVVQKALECILPDQQTSIVRELEPHIMKCVKDSNGNHVIQKMIEHISPDRLLFVSNFIGHVYELASHAFGCRVLQRCLQHLPAALTRPLLDELLNSHTVDLMQDHFGNYVIQFILENGVPEDRAAVANQLRGRMLAMARHKFASNVCEKALIHADSETRRLLIEEIIALKPDGNSAIITLMKDQYGNYVLQRALGVVEGEQKEALVNALRPQLIILRKQSTAHNKHLTSSTSFSHLLVCVP</sequence>
<feature type="repeat" description="Pumilio" evidence="7">
    <location>
        <begin position="180"/>
        <end position="215"/>
    </location>
</feature>
<evidence type="ECO:0000256" key="4">
    <source>
        <dbReference type="ARBA" id="ARBA00022884"/>
    </source>
</evidence>
<dbReference type="InterPro" id="IPR001313">
    <property type="entry name" value="Pumilio_RNA-bd_rpt"/>
</dbReference>
<accession>A0AAD7BWH2</accession>
<comment type="similarity">
    <text evidence="5">Belongs to the PUF3 family.</text>
</comment>
<dbReference type="AlphaFoldDB" id="A0AAD7BWH2"/>
<keyword evidence="3" id="KW-0677">Repeat</keyword>
<dbReference type="Pfam" id="PF00806">
    <property type="entry name" value="PUF"/>
    <property type="match status" value="8"/>
</dbReference>
<comment type="caution">
    <text evidence="9">The sequence shown here is derived from an EMBL/GenBank/DDBJ whole genome shotgun (WGS) entry which is preliminary data.</text>
</comment>
<dbReference type="InterPro" id="IPR011989">
    <property type="entry name" value="ARM-like"/>
</dbReference>
<dbReference type="Proteomes" id="UP001221142">
    <property type="component" value="Unassembled WGS sequence"/>
</dbReference>
<feature type="domain" description="PUM-HD" evidence="8">
    <location>
        <begin position="16"/>
        <end position="359"/>
    </location>
</feature>
<dbReference type="SMART" id="SM00025">
    <property type="entry name" value="Pumilio"/>
    <property type="match status" value="8"/>
</dbReference>
<dbReference type="EMBL" id="JARKIF010000008">
    <property type="protein sequence ID" value="KAJ7632638.1"/>
    <property type="molecule type" value="Genomic_DNA"/>
</dbReference>
<evidence type="ECO:0000256" key="1">
    <source>
        <dbReference type="ARBA" id="ARBA00004496"/>
    </source>
</evidence>
<dbReference type="InterPro" id="IPR033133">
    <property type="entry name" value="PUM-HD"/>
</dbReference>
<dbReference type="InterPro" id="IPR016024">
    <property type="entry name" value="ARM-type_fold"/>
</dbReference>
<proteinExistence type="inferred from homology"/>
<dbReference type="PROSITE" id="PS50303">
    <property type="entry name" value="PUM_HD"/>
    <property type="match status" value="1"/>
</dbReference>
<feature type="repeat" description="Pumilio" evidence="7">
    <location>
        <begin position="253"/>
        <end position="288"/>
    </location>
</feature>
<evidence type="ECO:0000259" key="8">
    <source>
        <dbReference type="PROSITE" id="PS50303"/>
    </source>
</evidence>
<feature type="repeat" description="Pumilio" evidence="7">
    <location>
        <begin position="216"/>
        <end position="252"/>
    </location>
</feature>